<dbReference type="InterPro" id="IPR020097">
    <property type="entry name" value="PsdUridine_synth_TruA_a/b_dom"/>
</dbReference>
<dbReference type="FunFam" id="3.30.70.580:FF:000001">
    <property type="entry name" value="tRNA pseudouridine synthase A"/>
    <property type="match status" value="1"/>
</dbReference>
<dbReference type="EC" id="5.4.99.12" evidence="4"/>
<dbReference type="GO" id="GO:0031119">
    <property type="term" value="P:tRNA pseudouridine synthesis"/>
    <property type="evidence" value="ECO:0007669"/>
    <property type="project" value="UniProtKB-UniRule"/>
</dbReference>
<comment type="catalytic activity">
    <reaction evidence="4 7">
        <text>uridine(38/39/40) in tRNA = pseudouridine(38/39/40) in tRNA</text>
        <dbReference type="Rhea" id="RHEA:22376"/>
        <dbReference type="Rhea" id="RHEA-COMP:10085"/>
        <dbReference type="Rhea" id="RHEA-COMP:10087"/>
        <dbReference type="ChEBI" id="CHEBI:65314"/>
        <dbReference type="ChEBI" id="CHEBI:65315"/>
        <dbReference type="EC" id="5.4.99.12"/>
    </reaction>
</comment>
<dbReference type="InterPro" id="IPR020103">
    <property type="entry name" value="PsdUridine_synth_cat_dom_sf"/>
</dbReference>
<evidence type="ECO:0000256" key="4">
    <source>
        <dbReference type="HAMAP-Rule" id="MF_00171"/>
    </source>
</evidence>
<dbReference type="PANTHER" id="PTHR11142">
    <property type="entry name" value="PSEUDOURIDYLATE SYNTHASE"/>
    <property type="match status" value="1"/>
</dbReference>
<dbReference type="SUPFAM" id="SSF55120">
    <property type="entry name" value="Pseudouridine synthase"/>
    <property type="match status" value="1"/>
</dbReference>
<dbReference type="Gene3D" id="3.30.70.580">
    <property type="entry name" value="Pseudouridine synthase I, catalytic domain, N-terminal subdomain"/>
    <property type="match status" value="1"/>
</dbReference>
<dbReference type="InterPro" id="IPR020094">
    <property type="entry name" value="TruA/RsuA/RluB/E/F_N"/>
</dbReference>
<dbReference type="Gene3D" id="3.30.70.660">
    <property type="entry name" value="Pseudouridine synthase I, catalytic domain, C-terminal subdomain"/>
    <property type="match status" value="1"/>
</dbReference>
<feature type="domain" description="Pseudouridine synthase I TruA alpha/beta" evidence="8">
    <location>
        <begin position="145"/>
        <end position="247"/>
    </location>
</feature>
<accession>M1L202</accession>
<name>M1L202_9PROT</name>
<reference evidence="9 10" key="1">
    <citation type="journal article" date="2013" name="Genome Biol. Evol.">
        <title>Genome evolution and phylogenomic analysis of candidatus kinetoplastibacterium, the betaproteobacterial endosymbionts of strigomonas and angomonas.</title>
        <authorList>
            <person name="Alves J.M."/>
            <person name="Serrano M.G."/>
            <person name="Maia da Silva F."/>
            <person name="Voegtly L.J."/>
            <person name="Matveyev A.V."/>
            <person name="Teixeira M.M."/>
            <person name="Camargo E.P."/>
            <person name="Buck G.A."/>
        </authorList>
    </citation>
    <scope>NUCLEOTIDE SEQUENCE [LARGE SCALE GENOMIC DNA]</scope>
    <source>
        <strain evidence="9 10">TCC079E</strain>
    </source>
</reference>
<dbReference type="HAMAP" id="MF_00171">
    <property type="entry name" value="TruA"/>
    <property type="match status" value="1"/>
</dbReference>
<proteinExistence type="inferred from homology"/>
<dbReference type="KEGG" id="kde:CDSE_0460"/>
<evidence type="ECO:0000256" key="2">
    <source>
        <dbReference type="ARBA" id="ARBA00022694"/>
    </source>
</evidence>
<evidence type="ECO:0000256" key="7">
    <source>
        <dbReference type="RuleBase" id="RU003792"/>
    </source>
</evidence>
<dbReference type="InterPro" id="IPR001406">
    <property type="entry name" value="PsdUridine_synth_TruA"/>
</dbReference>
<dbReference type="PIRSF" id="PIRSF001430">
    <property type="entry name" value="tRNA_psdUrid_synth"/>
    <property type="match status" value="1"/>
</dbReference>
<dbReference type="InterPro" id="IPR020095">
    <property type="entry name" value="PsdUridine_synth_TruA_C"/>
</dbReference>
<dbReference type="AlphaFoldDB" id="M1L202"/>
<dbReference type="Pfam" id="PF01416">
    <property type="entry name" value="PseudoU_synth_1"/>
    <property type="match status" value="2"/>
</dbReference>
<gene>
    <name evidence="4" type="primary">truA</name>
    <name evidence="9" type="ORF">CDSE_0460</name>
</gene>
<protein>
    <recommendedName>
        <fullName evidence="4">tRNA pseudouridine synthase A</fullName>
        <ecNumber evidence="4">5.4.99.12</ecNumber>
    </recommendedName>
    <alternativeName>
        <fullName evidence="4">tRNA pseudouridine(38-40) synthase</fullName>
    </alternativeName>
    <alternativeName>
        <fullName evidence="4">tRNA pseudouridylate synthase I</fullName>
    </alternativeName>
    <alternativeName>
        <fullName evidence="4">tRNA-uridine isomerase I</fullName>
    </alternativeName>
</protein>
<dbReference type="HOGENOM" id="CLU_014673_0_2_4"/>
<evidence type="ECO:0000256" key="1">
    <source>
        <dbReference type="ARBA" id="ARBA00009375"/>
    </source>
</evidence>
<dbReference type="GO" id="GO:0160147">
    <property type="term" value="F:tRNA pseudouridine(38-40) synthase activity"/>
    <property type="evidence" value="ECO:0007669"/>
    <property type="project" value="UniProtKB-EC"/>
</dbReference>
<dbReference type="CDD" id="cd02570">
    <property type="entry name" value="PseudoU_synth_EcTruA"/>
    <property type="match status" value="1"/>
</dbReference>
<dbReference type="STRING" id="1208919.CDSE_0460"/>
<evidence type="ECO:0000259" key="8">
    <source>
        <dbReference type="Pfam" id="PF01416"/>
    </source>
</evidence>
<comment type="similarity">
    <text evidence="1 4 7">Belongs to the tRNA pseudouridine synthase TruA family.</text>
</comment>
<feature type="active site" description="Nucleophile" evidence="4 5">
    <location>
        <position position="54"/>
    </location>
</feature>
<evidence type="ECO:0000256" key="6">
    <source>
        <dbReference type="PIRSR" id="PIRSR001430-2"/>
    </source>
</evidence>
<evidence type="ECO:0000313" key="10">
    <source>
        <dbReference type="Proteomes" id="UP000011547"/>
    </source>
</evidence>
<comment type="caution">
    <text evidence="4">Lacks conserved residue(s) required for the propagation of feature annotation.</text>
</comment>
<dbReference type="GO" id="GO:0003723">
    <property type="term" value="F:RNA binding"/>
    <property type="evidence" value="ECO:0007669"/>
    <property type="project" value="InterPro"/>
</dbReference>
<dbReference type="Proteomes" id="UP000011547">
    <property type="component" value="Chromosome"/>
</dbReference>
<dbReference type="PANTHER" id="PTHR11142:SF0">
    <property type="entry name" value="TRNA PSEUDOURIDINE SYNTHASE-LIKE 1"/>
    <property type="match status" value="1"/>
</dbReference>
<evidence type="ECO:0000313" key="9">
    <source>
        <dbReference type="EMBL" id="AGF46778.1"/>
    </source>
</evidence>
<dbReference type="EMBL" id="CP003803">
    <property type="protein sequence ID" value="AGF46778.1"/>
    <property type="molecule type" value="Genomic_DNA"/>
</dbReference>
<evidence type="ECO:0000256" key="5">
    <source>
        <dbReference type="PIRSR" id="PIRSR001430-1"/>
    </source>
</evidence>
<dbReference type="NCBIfam" id="TIGR00071">
    <property type="entry name" value="hisT_truA"/>
    <property type="match status" value="1"/>
</dbReference>
<dbReference type="RefSeq" id="WP_015396189.1">
    <property type="nucleotide sequence ID" value="NC_020294.1"/>
</dbReference>
<sequence length="266" mass="30625">MKRIAIGLSYNGVFFNGWQSQLDVDSVQDSLEKAILRFTANNKRIRVTCAGRTDKGVHATLQVVHFDTDVNRKMSSWVRGINTFLPSSVSVHWAKEVTEDFHARFSAISRTYTYVLYCGRIRPSIYKDLVGWCIYDLNLENMLMASEYLIGLHDFSSFRASGCQSNNPVRFVHYIEIKRNGHFIFFKIKANAFLYHMVRNIIGSLIEVGKSIKSVYWIKELLESKNRSLSAPTFSPSGLYLSYISYPDKFNLFQHTNDEDIAIPFL</sequence>
<keyword evidence="10" id="KW-1185">Reference proteome</keyword>
<feature type="domain" description="Pseudouridine synthase I TruA alpha/beta" evidence="8">
    <location>
        <begin position="15"/>
        <end position="105"/>
    </location>
</feature>
<comment type="subunit">
    <text evidence="4">Homodimer.</text>
</comment>
<keyword evidence="2 4" id="KW-0819">tRNA processing</keyword>
<keyword evidence="3 4" id="KW-0413">Isomerase</keyword>
<evidence type="ECO:0000256" key="3">
    <source>
        <dbReference type="ARBA" id="ARBA00023235"/>
    </source>
</evidence>
<dbReference type="PATRIC" id="fig|1208919.3.peg.216"/>
<feature type="binding site" evidence="4 6">
    <location>
        <position position="112"/>
    </location>
    <ligand>
        <name>substrate</name>
    </ligand>
</feature>
<comment type="function">
    <text evidence="4">Formation of pseudouridine at positions 38, 39 and 40 in the anticodon stem and loop of transfer RNAs.</text>
</comment>
<organism evidence="9 10">
    <name type="scientific">Candidatus Kinetoplastidibacterium desouzai TCC079E</name>
    <dbReference type="NCBI Taxonomy" id="1208919"/>
    <lineage>
        <taxon>Bacteria</taxon>
        <taxon>Pseudomonadati</taxon>
        <taxon>Pseudomonadota</taxon>
        <taxon>Betaproteobacteria</taxon>
        <taxon>Candidatus Kinetoplastidibacterium</taxon>
    </lineage>
</organism>
<dbReference type="OrthoDB" id="9811823at2"/>
<dbReference type="eggNOG" id="COG0101">
    <property type="taxonomic scope" value="Bacteria"/>
</dbReference>